<dbReference type="InterPro" id="IPR016032">
    <property type="entry name" value="Sig_transdc_resp-reg_C-effctor"/>
</dbReference>
<organism evidence="5 6">
    <name type="scientific">Roseateles subflavus</name>
    <dbReference type="NCBI Taxonomy" id="3053353"/>
    <lineage>
        <taxon>Bacteria</taxon>
        <taxon>Pseudomonadati</taxon>
        <taxon>Pseudomonadota</taxon>
        <taxon>Betaproteobacteria</taxon>
        <taxon>Burkholderiales</taxon>
        <taxon>Sphaerotilaceae</taxon>
        <taxon>Roseateles</taxon>
    </lineage>
</organism>
<accession>A0ABT7LHJ8</accession>
<dbReference type="SMART" id="SM00421">
    <property type="entry name" value="HTH_LUXR"/>
    <property type="match status" value="1"/>
</dbReference>
<dbReference type="Gene3D" id="1.10.10.10">
    <property type="entry name" value="Winged helix-like DNA-binding domain superfamily/Winged helix DNA-binding domain"/>
    <property type="match status" value="1"/>
</dbReference>
<reference evidence="5 6" key="1">
    <citation type="submission" date="2023-06" db="EMBL/GenBank/DDBJ databases">
        <title>Pelomonas sp. APW6 16S ribosomal RNA gene genome sequencing and assembly.</title>
        <authorList>
            <person name="Woo H."/>
        </authorList>
    </citation>
    <scope>NUCLEOTIDE SEQUENCE [LARGE SCALE GENOMIC DNA]</scope>
    <source>
        <strain evidence="5 6">APW6</strain>
    </source>
</reference>
<dbReference type="PRINTS" id="PR00038">
    <property type="entry name" value="HTHLUXR"/>
</dbReference>
<keyword evidence="2" id="KW-0238">DNA-binding</keyword>
<feature type="domain" description="HTH luxR-type" evidence="4">
    <location>
        <begin position="172"/>
        <end position="237"/>
    </location>
</feature>
<dbReference type="InterPro" id="IPR036388">
    <property type="entry name" value="WH-like_DNA-bd_sf"/>
</dbReference>
<dbReference type="InterPro" id="IPR000792">
    <property type="entry name" value="Tscrpt_reg_LuxR_C"/>
</dbReference>
<evidence type="ECO:0000256" key="1">
    <source>
        <dbReference type="ARBA" id="ARBA00023015"/>
    </source>
</evidence>
<dbReference type="SUPFAM" id="SSF46894">
    <property type="entry name" value="C-terminal effector domain of the bipartite response regulators"/>
    <property type="match status" value="1"/>
</dbReference>
<dbReference type="Pfam" id="PF00196">
    <property type="entry name" value="GerE"/>
    <property type="match status" value="1"/>
</dbReference>
<keyword evidence="6" id="KW-1185">Reference proteome</keyword>
<gene>
    <name evidence="5" type="ORF">QRD43_10565</name>
</gene>
<dbReference type="PANTHER" id="PTHR44688:SF16">
    <property type="entry name" value="DNA-BINDING TRANSCRIPTIONAL ACTIVATOR DEVR_DOSR"/>
    <property type="match status" value="1"/>
</dbReference>
<keyword evidence="1" id="KW-0805">Transcription regulation</keyword>
<dbReference type="InterPro" id="IPR005143">
    <property type="entry name" value="TF_LuxR_autoind-bd_dom"/>
</dbReference>
<evidence type="ECO:0000256" key="3">
    <source>
        <dbReference type="ARBA" id="ARBA00023163"/>
    </source>
</evidence>
<dbReference type="PROSITE" id="PS50043">
    <property type="entry name" value="HTH_LUXR_2"/>
    <property type="match status" value="1"/>
</dbReference>
<dbReference type="InterPro" id="IPR036693">
    <property type="entry name" value="TF_LuxR_autoind-bd_dom_sf"/>
</dbReference>
<dbReference type="SUPFAM" id="SSF75516">
    <property type="entry name" value="Pheromone-binding domain of LuxR-like quorum-sensing transcription factors"/>
    <property type="match status" value="1"/>
</dbReference>
<dbReference type="Proteomes" id="UP001238603">
    <property type="component" value="Unassembled WGS sequence"/>
</dbReference>
<dbReference type="RefSeq" id="WP_285982421.1">
    <property type="nucleotide sequence ID" value="NZ_JASVDS010000002.1"/>
</dbReference>
<dbReference type="PANTHER" id="PTHR44688">
    <property type="entry name" value="DNA-BINDING TRANSCRIPTIONAL ACTIVATOR DEVR_DOSR"/>
    <property type="match status" value="1"/>
</dbReference>
<dbReference type="EMBL" id="JASVDS010000002">
    <property type="protein sequence ID" value="MDL5032344.1"/>
    <property type="molecule type" value="Genomic_DNA"/>
</dbReference>
<keyword evidence="3" id="KW-0804">Transcription</keyword>
<evidence type="ECO:0000313" key="5">
    <source>
        <dbReference type="EMBL" id="MDL5032344.1"/>
    </source>
</evidence>
<dbReference type="CDD" id="cd06170">
    <property type="entry name" value="LuxR_C_like"/>
    <property type="match status" value="1"/>
</dbReference>
<dbReference type="Gene3D" id="3.30.450.80">
    <property type="entry name" value="Transcription factor LuxR-like, autoinducer-binding domain"/>
    <property type="match status" value="1"/>
</dbReference>
<evidence type="ECO:0000259" key="4">
    <source>
        <dbReference type="PROSITE" id="PS50043"/>
    </source>
</evidence>
<dbReference type="PROSITE" id="PS00622">
    <property type="entry name" value="HTH_LUXR_1"/>
    <property type="match status" value="1"/>
</dbReference>
<comment type="caution">
    <text evidence="5">The sequence shown here is derived from an EMBL/GenBank/DDBJ whole genome shotgun (WGS) entry which is preliminary data.</text>
</comment>
<sequence length="242" mass="27103">MRDYIEEARQADTVADLIEAFEKAVQCLDYQLYSFSCWDARTSATANAARDHRIVAVNYPAQWVHRYREQDYFSKDPVIRHARSTIAPYQWNDLPVQNGREQLVLQEANEAGLNRGLAIPIHEPWGRVFLATLATDGSACATSASHELAQAQAHAMVVIFHARYSALSGAVRKGPWVDLTPRESECLEWVAQGKSSWDIGQLMAVSEHTVNFHLKNAMRKFDTASRVTAAVRAVSLGLIHLP</sequence>
<name>A0ABT7LHJ8_9BURK</name>
<protein>
    <submittedName>
        <fullName evidence="5">LuxR family transcriptional regulator</fullName>
    </submittedName>
</protein>
<dbReference type="Pfam" id="PF03472">
    <property type="entry name" value="Autoind_bind"/>
    <property type="match status" value="1"/>
</dbReference>
<proteinExistence type="predicted"/>
<evidence type="ECO:0000256" key="2">
    <source>
        <dbReference type="ARBA" id="ARBA00023125"/>
    </source>
</evidence>
<evidence type="ECO:0000313" key="6">
    <source>
        <dbReference type="Proteomes" id="UP001238603"/>
    </source>
</evidence>